<keyword evidence="3" id="KW-1185">Reference proteome</keyword>
<evidence type="ECO:0000313" key="3">
    <source>
        <dbReference type="Proteomes" id="UP000598820"/>
    </source>
</evidence>
<name>A0A926Y389_9BACT</name>
<accession>A0A926Y389</accession>
<evidence type="ECO:0000256" key="1">
    <source>
        <dbReference type="SAM" id="Phobius"/>
    </source>
</evidence>
<keyword evidence="1" id="KW-0472">Membrane</keyword>
<proteinExistence type="predicted"/>
<comment type="caution">
    <text evidence="2">The sequence shown here is derived from an EMBL/GenBank/DDBJ whole genome shotgun (WGS) entry which is preliminary data.</text>
</comment>
<dbReference type="EMBL" id="JACWZY010000009">
    <property type="protein sequence ID" value="MBD2701630.1"/>
    <property type="molecule type" value="Genomic_DNA"/>
</dbReference>
<dbReference type="AlphaFoldDB" id="A0A926Y389"/>
<keyword evidence="1" id="KW-1133">Transmembrane helix</keyword>
<feature type="transmembrane region" description="Helical" evidence="1">
    <location>
        <begin position="7"/>
        <end position="26"/>
    </location>
</feature>
<protein>
    <submittedName>
        <fullName evidence="2">DUF1772 domain-containing protein</fullName>
    </submittedName>
</protein>
<dbReference type="Proteomes" id="UP000598820">
    <property type="component" value="Unassembled WGS sequence"/>
</dbReference>
<evidence type="ECO:0000313" key="2">
    <source>
        <dbReference type="EMBL" id="MBD2701630.1"/>
    </source>
</evidence>
<dbReference type="RefSeq" id="WP_190887479.1">
    <property type="nucleotide sequence ID" value="NZ_JACWZY010000009.1"/>
</dbReference>
<organism evidence="2 3">
    <name type="scientific">Spirosoma profusum</name>
    <dbReference type="NCBI Taxonomy" id="2771354"/>
    <lineage>
        <taxon>Bacteria</taxon>
        <taxon>Pseudomonadati</taxon>
        <taxon>Bacteroidota</taxon>
        <taxon>Cytophagia</taxon>
        <taxon>Cytophagales</taxon>
        <taxon>Cytophagaceae</taxon>
        <taxon>Spirosoma</taxon>
    </lineage>
</organism>
<dbReference type="Pfam" id="PF08592">
    <property type="entry name" value="Anthrone_oxy"/>
    <property type="match status" value="1"/>
</dbReference>
<gene>
    <name evidence="2" type="ORF">IC229_13345</name>
</gene>
<keyword evidence="1" id="KW-0812">Transmembrane</keyword>
<sequence length="166" mass="18185">MPNFQTFALYSAATTTALMAGLFYAYSCSVNPGLHRLPDVAYLSAMQSINRAILNPVFFICFLGAPASLPLSTWHQYGQPVTLRFWLLLAATSVYVVGVFGVTMFCNVPLNNALDAFSIENASVAQLSEQRSAFELPWNRWHSIRTIASVIALMLVLGACLAAKEE</sequence>
<feature type="transmembrane region" description="Helical" evidence="1">
    <location>
        <begin position="144"/>
        <end position="163"/>
    </location>
</feature>
<feature type="transmembrane region" description="Helical" evidence="1">
    <location>
        <begin position="53"/>
        <end position="73"/>
    </location>
</feature>
<dbReference type="InterPro" id="IPR013901">
    <property type="entry name" value="Anthrone_oxy"/>
</dbReference>
<reference evidence="2" key="1">
    <citation type="submission" date="2020-09" db="EMBL/GenBank/DDBJ databases">
        <authorList>
            <person name="Kim M.K."/>
        </authorList>
    </citation>
    <scope>NUCLEOTIDE SEQUENCE</scope>
    <source>
        <strain evidence="2">BT702</strain>
    </source>
</reference>
<feature type="transmembrane region" description="Helical" evidence="1">
    <location>
        <begin position="85"/>
        <end position="105"/>
    </location>
</feature>